<name>A0A8X6VLA5_TRICX</name>
<feature type="region of interest" description="Disordered" evidence="1">
    <location>
        <begin position="28"/>
        <end position="52"/>
    </location>
</feature>
<protein>
    <submittedName>
        <fullName evidence="2">Uncharacterized protein</fullName>
    </submittedName>
</protein>
<sequence length="99" mass="11110">MACDAEDCGFQMLHDDEIVISVQEEYYSVGDEMDEDENNNNESSKGSSNADQFSALQAAMERSFIQEVQPLTPIIQFTGNIFDIPFHSQELSRVPVSLD</sequence>
<reference evidence="2" key="1">
    <citation type="submission" date="2020-08" db="EMBL/GenBank/DDBJ databases">
        <title>Multicomponent nature underlies the extraordinary mechanical properties of spider dragline silk.</title>
        <authorList>
            <person name="Kono N."/>
            <person name="Nakamura H."/>
            <person name="Mori M."/>
            <person name="Yoshida Y."/>
            <person name="Ohtoshi R."/>
            <person name="Malay A.D."/>
            <person name="Moran D.A.P."/>
            <person name="Tomita M."/>
            <person name="Numata K."/>
            <person name="Arakawa K."/>
        </authorList>
    </citation>
    <scope>NUCLEOTIDE SEQUENCE</scope>
</reference>
<dbReference type="EMBL" id="BMAU01021297">
    <property type="protein sequence ID" value="GFY10400.1"/>
    <property type="molecule type" value="Genomic_DNA"/>
</dbReference>
<comment type="caution">
    <text evidence="2">The sequence shown here is derived from an EMBL/GenBank/DDBJ whole genome shotgun (WGS) entry which is preliminary data.</text>
</comment>
<feature type="compositionally biased region" description="Low complexity" evidence="1">
    <location>
        <begin position="40"/>
        <end position="49"/>
    </location>
</feature>
<evidence type="ECO:0000313" key="3">
    <source>
        <dbReference type="Proteomes" id="UP000887159"/>
    </source>
</evidence>
<accession>A0A8X6VLA5</accession>
<evidence type="ECO:0000256" key="1">
    <source>
        <dbReference type="SAM" id="MobiDB-lite"/>
    </source>
</evidence>
<dbReference type="Proteomes" id="UP000887159">
    <property type="component" value="Unassembled WGS sequence"/>
</dbReference>
<evidence type="ECO:0000313" key="2">
    <source>
        <dbReference type="EMBL" id="GFY10400.1"/>
    </source>
</evidence>
<gene>
    <name evidence="2" type="ORF">TNCV_1462901</name>
</gene>
<dbReference type="AlphaFoldDB" id="A0A8X6VLA5"/>
<keyword evidence="3" id="KW-1185">Reference proteome</keyword>
<proteinExistence type="predicted"/>
<organism evidence="2 3">
    <name type="scientific">Trichonephila clavipes</name>
    <name type="common">Golden silk orbweaver</name>
    <name type="synonym">Nephila clavipes</name>
    <dbReference type="NCBI Taxonomy" id="2585209"/>
    <lineage>
        <taxon>Eukaryota</taxon>
        <taxon>Metazoa</taxon>
        <taxon>Ecdysozoa</taxon>
        <taxon>Arthropoda</taxon>
        <taxon>Chelicerata</taxon>
        <taxon>Arachnida</taxon>
        <taxon>Araneae</taxon>
        <taxon>Araneomorphae</taxon>
        <taxon>Entelegynae</taxon>
        <taxon>Araneoidea</taxon>
        <taxon>Nephilidae</taxon>
        <taxon>Trichonephila</taxon>
    </lineage>
</organism>